<comment type="caution">
    <text evidence="2">The sequence shown here is derived from an EMBL/GenBank/DDBJ whole genome shotgun (WGS) entry which is preliminary data.</text>
</comment>
<reference evidence="2 3" key="1">
    <citation type="submission" date="2019-07" db="EMBL/GenBank/DDBJ databases">
        <title>Whole genome shotgun sequence of Lactobacillus spicheri NBRC 107155.</title>
        <authorList>
            <person name="Hosoyama A."/>
            <person name="Uohara A."/>
            <person name="Ohji S."/>
            <person name="Ichikawa N."/>
        </authorList>
    </citation>
    <scope>NUCLEOTIDE SEQUENCE [LARGE SCALE GENOMIC DNA]</scope>
    <source>
        <strain evidence="2 3">NBRC 107155</strain>
    </source>
</reference>
<dbReference type="RefSeq" id="WP_056965191.1">
    <property type="nucleotide sequence ID" value="NZ_BJZI01000029.1"/>
</dbReference>
<name>A0ABQ0WQL9_9LACO</name>
<accession>A0ABQ0WQL9</accession>
<keyword evidence="1" id="KW-0812">Transmembrane</keyword>
<organism evidence="2 3">
    <name type="scientific">Levilactobacillus spicheri</name>
    <dbReference type="NCBI Taxonomy" id="216463"/>
    <lineage>
        <taxon>Bacteria</taxon>
        <taxon>Bacillati</taxon>
        <taxon>Bacillota</taxon>
        <taxon>Bacilli</taxon>
        <taxon>Lactobacillales</taxon>
        <taxon>Lactobacillaceae</taxon>
        <taxon>Levilactobacillus</taxon>
    </lineage>
</organism>
<keyword evidence="3" id="KW-1185">Reference proteome</keyword>
<protein>
    <recommendedName>
        <fullName evidence="4">DUF2628 domain-containing protein</fullName>
    </recommendedName>
</protein>
<dbReference type="EMBL" id="BJZI01000029">
    <property type="protein sequence ID" value="GEO67432.1"/>
    <property type="molecule type" value="Genomic_DNA"/>
</dbReference>
<evidence type="ECO:0000313" key="3">
    <source>
        <dbReference type="Proteomes" id="UP000321691"/>
    </source>
</evidence>
<dbReference type="Proteomes" id="UP000321691">
    <property type="component" value="Unassembled WGS sequence"/>
</dbReference>
<keyword evidence="1" id="KW-0472">Membrane</keyword>
<evidence type="ECO:0000313" key="2">
    <source>
        <dbReference type="EMBL" id="GEO67432.1"/>
    </source>
</evidence>
<keyword evidence="1" id="KW-1133">Transmembrane helix</keyword>
<proteinExistence type="predicted"/>
<evidence type="ECO:0000256" key="1">
    <source>
        <dbReference type="SAM" id="Phobius"/>
    </source>
</evidence>
<evidence type="ECO:0008006" key="4">
    <source>
        <dbReference type="Google" id="ProtNLM"/>
    </source>
</evidence>
<gene>
    <name evidence="2" type="ORF">LSP04_18510</name>
</gene>
<sequence>MDVEMRNATTGDVKRCKVGKSWTALFWGSLVPLYRKDWAWGVPLLLTQVIFGSMSLVAGLMVNVVLFGIYNQYYIEGLTKRGYRRVTTGEERGRNANDR</sequence>
<feature type="transmembrane region" description="Helical" evidence="1">
    <location>
        <begin position="45"/>
        <end position="70"/>
    </location>
</feature>